<dbReference type="SMART" id="SM00849">
    <property type="entry name" value="Lactamase_B"/>
    <property type="match status" value="1"/>
</dbReference>
<dbReference type="SUPFAM" id="SSF56281">
    <property type="entry name" value="Metallo-hydrolase/oxidoreductase"/>
    <property type="match status" value="1"/>
</dbReference>
<dbReference type="Gene3D" id="3.60.15.10">
    <property type="entry name" value="Ribonuclease Z/Hydroxyacylglutathione hydrolase-like"/>
    <property type="match status" value="1"/>
</dbReference>
<comment type="similarity">
    <text evidence="1">Belongs to the metallo-beta-lactamase superfamily.</text>
</comment>
<dbReference type="GO" id="GO:0016787">
    <property type="term" value="F:hydrolase activity"/>
    <property type="evidence" value="ECO:0007669"/>
    <property type="project" value="UniProtKB-KW"/>
</dbReference>
<feature type="domain" description="Metallo-beta-lactamase" evidence="5">
    <location>
        <begin position="116"/>
        <end position="344"/>
    </location>
</feature>
<dbReference type="InterPro" id="IPR036866">
    <property type="entry name" value="RibonucZ/Hydroxyglut_hydro"/>
</dbReference>
<evidence type="ECO:0000259" key="5">
    <source>
        <dbReference type="SMART" id="SM00849"/>
    </source>
</evidence>
<proteinExistence type="inferred from homology"/>
<gene>
    <name evidence="6" type="ORF">B0A52_01300</name>
</gene>
<evidence type="ECO:0000256" key="1">
    <source>
        <dbReference type="ARBA" id="ARBA00007749"/>
    </source>
</evidence>
<dbReference type="EMBL" id="NAJM01000003">
    <property type="protein sequence ID" value="RVX75023.1"/>
    <property type="molecule type" value="Genomic_DNA"/>
</dbReference>
<dbReference type="GO" id="GO:0046872">
    <property type="term" value="F:metal ion binding"/>
    <property type="evidence" value="ECO:0007669"/>
    <property type="project" value="UniProtKB-KW"/>
</dbReference>
<dbReference type="AlphaFoldDB" id="A0A438NH21"/>
<protein>
    <recommendedName>
        <fullName evidence="5">Metallo-beta-lactamase domain-containing protein</fullName>
    </recommendedName>
</protein>
<evidence type="ECO:0000256" key="2">
    <source>
        <dbReference type="ARBA" id="ARBA00022723"/>
    </source>
</evidence>
<evidence type="ECO:0000256" key="4">
    <source>
        <dbReference type="ARBA" id="ARBA00022833"/>
    </source>
</evidence>
<dbReference type="OrthoDB" id="10250730at2759"/>
<evidence type="ECO:0000256" key="3">
    <source>
        <dbReference type="ARBA" id="ARBA00022801"/>
    </source>
</evidence>
<reference evidence="6 7" key="1">
    <citation type="submission" date="2017-03" db="EMBL/GenBank/DDBJ databases">
        <title>Genomes of endolithic fungi from Antarctica.</title>
        <authorList>
            <person name="Coleine C."/>
            <person name="Masonjones S."/>
            <person name="Stajich J.E."/>
        </authorList>
    </citation>
    <scope>NUCLEOTIDE SEQUENCE [LARGE SCALE GENOMIC DNA]</scope>
    <source>
        <strain evidence="6 7">CCFEE 6314</strain>
    </source>
</reference>
<dbReference type="Pfam" id="PF00753">
    <property type="entry name" value="Lactamase_B"/>
    <property type="match status" value="1"/>
</dbReference>
<organism evidence="6 7">
    <name type="scientific">Exophiala mesophila</name>
    <name type="common">Black yeast-like fungus</name>
    <dbReference type="NCBI Taxonomy" id="212818"/>
    <lineage>
        <taxon>Eukaryota</taxon>
        <taxon>Fungi</taxon>
        <taxon>Dikarya</taxon>
        <taxon>Ascomycota</taxon>
        <taxon>Pezizomycotina</taxon>
        <taxon>Eurotiomycetes</taxon>
        <taxon>Chaetothyriomycetidae</taxon>
        <taxon>Chaetothyriales</taxon>
        <taxon>Herpotrichiellaceae</taxon>
        <taxon>Exophiala</taxon>
    </lineage>
</organism>
<keyword evidence="3" id="KW-0378">Hydrolase</keyword>
<name>A0A438NH21_EXOME</name>
<dbReference type="InterPro" id="IPR051013">
    <property type="entry name" value="MBL_superfamily_lactonases"/>
</dbReference>
<dbReference type="CDD" id="cd07730">
    <property type="entry name" value="metallo-hydrolase-like_MBL-fold"/>
    <property type="match status" value="1"/>
</dbReference>
<dbReference type="Proteomes" id="UP000288859">
    <property type="component" value="Unassembled WGS sequence"/>
</dbReference>
<keyword evidence="2" id="KW-0479">Metal-binding</keyword>
<dbReference type="VEuPathDB" id="FungiDB:PV10_06571"/>
<comment type="caution">
    <text evidence="6">The sequence shown here is derived from an EMBL/GenBank/DDBJ whole genome shotgun (WGS) entry which is preliminary data.</text>
</comment>
<keyword evidence="4" id="KW-0862">Zinc</keyword>
<evidence type="ECO:0000313" key="7">
    <source>
        <dbReference type="Proteomes" id="UP000288859"/>
    </source>
</evidence>
<accession>A0A438NH21</accession>
<evidence type="ECO:0000313" key="6">
    <source>
        <dbReference type="EMBL" id="RVX75023.1"/>
    </source>
</evidence>
<dbReference type="PANTHER" id="PTHR42978:SF5">
    <property type="entry name" value="METALLO-BETA-LACTAMASE DOMAIN-CONTAINING PROTEIN"/>
    <property type="match status" value="1"/>
</dbReference>
<dbReference type="InterPro" id="IPR001279">
    <property type="entry name" value="Metallo-B-lactamas"/>
</dbReference>
<sequence>MRPPLESQTRLKNTPRPLWARAMICVTSKRRQIPIQRVFLNLNPIIDASFATAYEHRGSRPGIPYSIAGKMIQLPSSAGVKAVEVCALATGQLYHPERWLFEDGDEDLMGSRKPYPDFSFLIRHHSGKNVLFDLGLTKDFDQVPELIRSLFHVITPVVEEDAVDILSRGPVAPVDINAVVLSHLHFDHVGDCTKFPDAEIVIGPGGKAANGEGWPVNPKSPYSSAIAQHSKLRELSFEADKWSPLGPFDRAYDYFGDGSFYLLDTPGHMVGHLGGLALTGTNEWVFMGGDCCHHRSILLGSRPMSVTDGPLGRCFHSDPKAAAETLQKIRQIETTGQVFVALAHDSFLVEPMPQYPGTLNGWSHSTWYKDLQQVLDQNR</sequence>
<dbReference type="PANTHER" id="PTHR42978">
    <property type="entry name" value="QUORUM-QUENCHING LACTONASE YTNP-RELATED-RELATED"/>
    <property type="match status" value="1"/>
</dbReference>